<organism evidence="1 2">
    <name type="scientific">Paenibacillus peoriae</name>
    <dbReference type="NCBI Taxonomy" id="59893"/>
    <lineage>
        <taxon>Bacteria</taxon>
        <taxon>Bacillati</taxon>
        <taxon>Bacillota</taxon>
        <taxon>Bacilli</taxon>
        <taxon>Bacillales</taxon>
        <taxon>Paenibacillaceae</taxon>
        <taxon>Paenibacillus</taxon>
    </lineage>
</organism>
<dbReference type="Proteomes" id="UP001266807">
    <property type="component" value="Unassembled WGS sequence"/>
</dbReference>
<dbReference type="EMBL" id="JAVDUG010000011">
    <property type="protein sequence ID" value="MDR6780974.1"/>
    <property type="molecule type" value="Genomic_DNA"/>
</dbReference>
<comment type="caution">
    <text evidence="1">The sequence shown here is derived from an EMBL/GenBank/DDBJ whole genome shotgun (WGS) entry which is preliminary data.</text>
</comment>
<sequence>METVTTKDEKIKYETVAVSIELTFPVSGMLANRNNIRRTFLAYCSLHP</sequence>
<proteinExistence type="predicted"/>
<reference evidence="1 2" key="1">
    <citation type="submission" date="2023-07" db="EMBL/GenBank/DDBJ databases">
        <title>Sorghum-associated microbial communities from plants grown in Nebraska, USA.</title>
        <authorList>
            <person name="Schachtman D."/>
        </authorList>
    </citation>
    <scope>NUCLEOTIDE SEQUENCE [LARGE SCALE GENOMIC DNA]</scope>
    <source>
        <strain evidence="1 2">BE143</strain>
    </source>
</reference>
<evidence type="ECO:0000313" key="1">
    <source>
        <dbReference type="EMBL" id="MDR6780974.1"/>
    </source>
</evidence>
<keyword evidence="2" id="KW-1185">Reference proteome</keyword>
<gene>
    <name evidence="1" type="ORF">J2W98_005284</name>
</gene>
<protein>
    <submittedName>
        <fullName evidence="1">Uncharacterized protein</fullName>
    </submittedName>
</protein>
<name>A0ABU1QMV6_9BACL</name>
<accession>A0ABU1QMV6</accession>
<evidence type="ECO:0000313" key="2">
    <source>
        <dbReference type="Proteomes" id="UP001266807"/>
    </source>
</evidence>